<accession>A0A1Z9YTG1</accession>
<dbReference type="RefSeq" id="WP_087621972.1">
    <property type="nucleotide sequence ID" value="NZ_NEXX01000012.1"/>
</dbReference>
<name>A0A1Z9YTG1_9GAMM</name>
<dbReference type="AlphaFoldDB" id="A0A1Z9YTG1"/>
<dbReference type="Proteomes" id="UP000196536">
    <property type="component" value="Unassembled WGS sequence"/>
</dbReference>
<sequence length="244" mass="27698">MLLIFKDLKKYFNLLILLGVASLLQSCGNAITNSNNMNTLTCNTIFDEKNKDLKQAPCLQLPISSIDFENLPKLENGWYDLDKTKFTTDKNEFFALKSHSLAQVIGYIPVENDAFYYAIIIQNIDMEGDGPEQVFSLLHVNNSGIVEGGIYIGTQRFNFSKDIGSDSEMEQIDFKKIANIPYHGQCKQDFVINKDFTVITTKKCTNKKNSDLNFTEVNHYKLDTKIGGFKQISTNSMKSENEPR</sequence>
<evidence type="ECO:0008006" key="3">
    <source>
        <dbReference type="Google" id="ProtNLM"/>
    </source>
</evidence>
<organism evidence="1 2">
    <name type="scientific">Acinetobacter populi</name>
    <dbReference type="NCBI Taxonomy" id="1582270"/>
    <lineage>
        <taxon>Bacteria</taxon>
        <taxon>Pseudomonadati</taxon>
        <taxon>Pseudomonadota</taxon>
        <taxon>Gammaproteobacteria</taxon>
        <taxon>Moraxellales</taxon>
        <taxon>Moraxellaceae</taxon>
        <taxon>Acinetobacter</taxon>
    </lineage>
</organism>
<dbReference type="PROSITE" id="PS51257">
    <property type="entry name" value="PROKAR_LIPOPROTEIN"/>
    <property type="match status" value="1"/>
</dbReference>
<dbReference type="OrthoDB" id="9961635at2"/>
<gene>
    <name evidence="1" type="ORF">CAP51_17080</name>
</gene>
<evidence type="ECO:0000313" key="1">
    <source>
        <dbReference type="EMBL" id="OUY05488.1"/>
    </source>
</evidence>
<comment type="caution">
    <text evidence="1">The sequence shown here is derived from an EMBL/GenBank/DDBJ whole genome shotgun (WGS) entry which is preliminary data.</text>
</comment>
<evidence type="ECO:0000313" key="2">
    <source>
        <dbReference type="Proteomes" id="UP000196536"/>
    </source>
</evidence>
<dbReference type="EMBL" id="NEXX01000012">
    <property type="protein sequence ID" value="OUY05488.1"/>
    <property type="molecule type" value="Genomic_DNA"/>
</dbReference>
<proteinExistence type="predicted"/>
<protein>
    <recommendedName>
        <fullName evidence="3">Lipoprotein</fullName>
    </recommendedName>
</protein>
<reference evidence="1 2" key="1">
    <citation type="submission" date="2017-05" db="EMBL/GenBank/DDBJ databases">
        <title>Acinetobacter populi ANC 5415 (= PBJ7), whole genome shotgun sequencing project.</title>
        <authorList>
            <person name="Nemec A."/>
            <person name="Radolfova-Krizova L."/>
        </authorList>
    </citation>
    <scope>NUCLEOTIDE SEQUENCE [LARGE SCALE GENOMIC DNA]</scope>
    <source>
        <strain evidence="1 2">PBJ7</strain>
    </source>
</reference>
<keyword evidence="2" id="KW-1185">Reference proteome</keyword>